<reference evidence="2 3" key="1">
    <citation type="submission" date="2020-04" db="EMBL/GenBank/DDBJ databases">
        <title>Genome sequencing of novel species.</title>
        <authorList>
            <person name="Heo J."/>
            <person name="Kim S.-J."/>
            <person name="Kim J.-S."/>
            <person name="Hong S.-B."/>
            <person name="Kwon S.-W."/>
        </authorList>
    </citation>
    <scope>NUCLEOTIDE SEQUENCE [LARGE SCALE GENOMIC DNA]</scope>
    <source>
        <strain evidence="2 3">MFER-1</strain>
    </source>
</reference>
<dbReference type="Gene3D" id="3.20.20.190">
    <property type="entry name" value="Phosphatidylinositol (PI) phosphodiesterase"/>
    <property type="match status" value="1"/>
</dbReference>
<dbReference type="PROSITE" id="PS51704">
    <property type="entry name" value="GP_PDE"/>
    <property type="match status" value="1"/>
</dbReference>
<dbReference type="EMBL" id="CP051680">
    <property type="protein sequence ID" value="QJD87243.1"/>
    <property type="molecule type" value="Genomic_DNA"/>
</dbReference>
<evidence type="ECO:0000313" key="3">
    <source>
        <dbReference type="Proteomes" id="UP000502248"/>
    </source>
</evidence>
<feature type="domain" description="GP-PDE" evidence="1">
    <location>
        <begin position="7"/>
        <end position="241"/>
    </location>
</feature>
<keyword evidence="3" id="KW-1185">Reference proteome</keyword>
<dbReference type="PANTHER" id="PTHR46211">
    <property type="entry name" value="GLYCEROPHOSPHORYL DIESTER PHOSPHODIESTERASE"/>
    <property type="match status" value="1"/>
</dbReference>
<dbReference type="InterPro" id="IPR030395">
    <property type="entry name" value="GP_PDE_dom"/>
</dbReference>
<dbReference type="GO" id="GO:0006629">
    <property type="term" value="P:lipid metabolic process"/>
    <property type="evidence" value="ECO:0007669"/>
    <property type="project" value="InterPro"/>
</dbReference>
<proteinExistence type="predicted"/>
<dbReference type="SUPFAM" id="SSF51695">
    <property type="entry name" value="PLC-like phosphodiesterases"/>
    <property type="match status" value="1"/>
</dbReference>
<dbReference type="Pfam" id="PF03009">
    <property type="entry name" value="GDPD"/>
    <property type="match status" value="1"/>
</dbReference>
<evidence type="ECO:0000313" key="2">
    <source>
        <dbReference type="EMBL" id="QJD87243.1"/>
    </source>
</evidence>
<evidence type="ECO:0000259" key="1">
    <source>
        <dbReference type="PROSITE" id="PS51704"/>
    </source>
</evidence>
<dbReference type="GO" id="GO:0008081">
    <property type="term" value="F:phosphoric diester hydrolase activity"/>
    <property type="evidence" value="ECO:0007669"/>
    <property type="project" value="InterPro"/>
</dbReference>
<dbReference type="AlphaFoldDB" id="A0A7Z2VPT5"/>
<protein>
    <submittedName>
        <fullName evidence="2">Glycerophosphodiester phosphodiesterase</fullName>
    </submittedName>
</protein>
<dbReference type="KEGG" id="cheb:HH215_31415"/>
<dbReference type="Proteomes" id="UP000502248">
    <property type="component" value="Chromosome"/>
</dbReference>
<accession>A0A7Z2VPT5</accession>
<dbReference type="CDD" id="cd08563">
    <property type="entry name" value="GDPD_TtGDE_like"/>
    <property type="match status" value="1"/>
</dbReference>
<sequence length="243" mass="27052">MAIHHKPLIIAHRGAAGEAPENTLAAFRLGMEQGCDAIELDIHLSKDGEIIVCHDETIDRTSDGTGAIRELTVAEIKRADAGGWFSEKYAGERIPLLEEVFELVPSSIMINIEIKSSFEQRLETTLARLLRRTARLSSVVVSSFDFNCLAVLKQIEPEARIGLLYEDKATLADPTNQLTVPVYSLHPYFGKLDIEDAREAVRQGLRVYPWTVNGEEQIRLMIEYGVSGVITDYPGRMKKILGS</sequence>
<gene>
    <name evidence="2" type="ORF">HH215_31415</name>
</gene>
<organism evidence="2 3">
    <name type="scientific">Cohnella herbarum</name>
    <dbReference type="NCBI Taxonomy" id="2728023"/>
    <lineage>
        <taxon>Bacteria</taxon>
        <taxon>Bacillati</taxon>
        <taxon>Bacillota</taxon>
        <taxon>Bacilli</taxon>
        <taxon>Bacillales</taxon>
        <taxon>Paenibacillaceae</taxon>
        <taxon>Cohnella</taxon>
    </lineage>
</organism>
<dbReference type="InterPro" id="IPR017946">
    <property type="entry name" value="PLC-like_Pdiesterase_TIM-brl"/>
</dbReference>
<dbReference type="RefSeq" id="WP_169283488.1">
    <property type="nucleotide sequence ID" value="NZ_CP051680.1"/>
</dbReference>
<name>A0A7Z2VPT5_9BACL</name>
<dbReference type="PANTHER" id="PTHR46211:SF1">
    <property type="entry name" value="GLYCEROPHOSPHODIESTER PHOSPHODIESTERASE, CYTOPLASMIC"/>
    <property type="match status" value="1"/>
</dbReference>
<dbReference type="PROSITE" id="PS50007">
    <property type="entry name" value="PIPLC_X_DOMAIN"/>
    <property type="match status" value="1"/>
</dbReference>